<dbReference type="GO" id="GO:0005975">
    <property type="term" value="P:carbohydrate metabolic process"/>
    <property type="evidence" value="ECO:0007669"/>
    <property type="project" value="InterPro"/>
</dbReference>
<dbReference type="SMART" id="SM00636">
    <property type="entry name" value="Glyco_18"/>
    <property type="match status" value="1"/>
</dbReference>
<dbReference type="InterPro" id="IPR029070">
    <property type="entry name" value="Chitinase_insertion_sf"/>
</dbReference>
<sequence length="577" mass="64806">MDTNYVRAPRPQKRRGFSVFLFLFMAAAIVSFGWFGYLKYIPSNEHQEPRYSAANPIIVSGADTAYGAVVENGEVKLPLPLLEELLGEDKPIHYEKDTGTLVLTTTDKVLRFKTEALTGIINQKPYKLSLSAEVIDDTVYIPTAPLEELFGLKTEYDQESGIVTLLQEGDAIQLAESLPENGAAVRAAPSIREPYLVKVPRGESVRIWQDIEGWLLVQTKNGHVGYMNKKNVKLTTIEQVPKLEKQDAFVPWKVMGSKINLTWEAVYERRVDPTKIGEMPGVNVVSPTWFELQDGKGTIKGKADSAYVKWAHERGYQVWALFSNGFEPDRTTEALATVESRFSMIQQLIAFAKIYDLQGINVDFENVYTKDKENLVQFMKEMTPLLHEQGLVVSIDVTPKSTSEMWSVFLDRAALGKVVDYMMVMAYDEHWASSPKAGSVASLPWAENAITKIMKEDGVPASKLVLSMPLYTRIWTETKEASGEVKVSSKAVGMEAVKTIIADKKLKPVFDEAAGQNYVEYTEDGALKRIWIEDEVSMKARVELARKYDLAGVATWQRSFQTPSIWTVIDESLSKRP</sequence>
<accession>A0A3A1UK66</accession>
<dbReference type="RefSeq" id="WP_119602957.1">
    <property type="nucleotide sequence ID" value="NZ_QXQA01000024.1"/>
</dbReference>
<evidence type="ECO:0000259" key="2">
    <source>
        <dbReference type="PROSITE" id="PS51910"/>
    </source>
</evidence>
<dbReference type="Gene3D" id="3.10.50.10">
    <property type="match status" value="1"/>
</dbReference>
<gene>
    <name evidence="3" type="ORF">D3P08_25565</name>
</gene>
<dbReference type="InterPro" id="IPR001223">
    <property type="entry name" value="Glyco_hydro18_cat"/>
</dbReference>
<name>A0A3A1UK66_9BACL</name>
<dbReference type="AlphaFoldDB" id="A0A3A1UK66"/>
<keyword evidence="1" id="KW-0472">Membrane</keyword>
<dbReference type="GO" id="GO:0016787">
    <property type="term" value="F:hydrolase activity"/>
    <property type="evidence" value="ECO:0007669"/>
    <property type="project" value="UniProtKB-KW"/>
</dbReference>
<dbReference type="PANTHER" id="PTHR46066">
    <property type="entry name" value="CHITINASE DOMAIN-CONTAINING PROTEIN 1 FAMILY MEMBER"/>
    <property type="match status" value="1"/>
</dbReference>
<keyword evidence="1" id="KW-1133">Transmembrane helix</keyword>
<dbReference type="InterPro" id="IPR036582">
    <property type="entry name" value="Mao_N_sf"/>
</dbReference>
<feature type="transmembrane region" description="Helical" evidence="1">
    <location>
        <begin position="17"/>
        <end position="37"/>
    </location>
</feature>
<dbReference type="EMBL" id="QXQA01000024">
    <property type="protein sequence ID" value="RIX47281.1"/>
    <property type="molecule type" value="Genomic_DNA"/>
</dbReference>
<dbReference type="Gene3D" id="2.30.30.40">
    <property type="entry name" value="SH3 Domains"/>
    <property type="match status" value="1"/>
</dbReference>
<keyword evidence="1" id="KW-0812">Transmembrane</keyword>
<proteinExistence type="predicted"/>
<dbReference type="InterPro" id="IPR012854">
    <property type="entry name" value="Cu_amine_oxidase-like_N"/>
</dbReference>
<dbReference type="PROSITE" id="PS51910">
    <property type="entry name" value="GH18_2"/>
    <property type="match status" value="1"/>
</dbReference>
<dbReference type="PANTHER" id="PTHR46066:SF2">
    <property type="entry name" value="CHITINASE DOMAIN-CONTAINING PROTEIN 1"/>
    <property type="match status" value="1"/>
</dbReference>
<dbReference type="SUPFAM" id="SSF51445">
    <property type="entry name" value="(Trans)glycosidases"/>
    <property type="match status" value="1"/>
</dbReference>
<dbReference type="OrthoDB" id="9775889at2"/>
<dbReference type="Proteomes" id="UP000266482">
    <property type="component" value="Unassembled WGS sequence"/>
</dbReference>
<dbReference type="SUPFAM" id="SSF55383">
    <property type="entry name" value="Copper amine oxidase, domain N"/>
    <property type="match status" value="1"/>
</dbReference>
<feature type="domain" description="GH18" evidence="2">
    <location>
        <begin position="257"/>
        <end position="576"/>
    </location>
</feature>
<comment type="caution">
    <text evidence="3">The sequence shown here is derived from an EMBL/GenBank/DDBJ whole genome shotgun (WGS) entry which is preliminary data.</text>
</comment>
<dbReference type="GO" id="GO:0008061">
    <property type="term" value="F:chitin binding"/>
    <property type="evidence" value="ECO:0007669"/>
    <property type="project" value="InterPro"/>
</dbReference>
<organism evidence="3 4">
    <name type="scientific">Paenibacillus nanensis</name>
    <dbReference type="NCBI Taxonomy" id="393251"/>
    <lineage>
        <taxon>Bacteria</taxon>
        <taxon>Bacillati</taxon>
        <taxon>Bacillota</taxon>
        <taxon>Bacilli</taxon>
        <taxon>Bacillales</taxon>
        <taxon>Paenibacillaceae</taxon>
        <taxon>Paenibacillus</taxon>
    </lineage>
</organism>
<dbReference type="Pfam" id="PF07833">
    <property type="entry name" value="Cu_amine_oxidN1"/>
    <property type="match status" value="1"/>
</dbReference>
<keyword evidence="3" id="KW-0378">Hydrolase</keyword>
<protein>
    <submittedName>
        <fullName evidence="3">Glycosyl hydrolase</fullName>
    </submittedName>
</protein>
<evidence type="ECO:0000313" key="3">
    <source>
        <dbReference type="EMBL" id="RIX47281.1"/>
    </source>
</evidence>
<dbReference type="Pfam" id="PF00704">
    <property type="entry name" value="Glyco_hydro_18"/>
    <property type="match status" value="1"/>
</dbReference>
<dbReference type="InterPro" id="IPR011583">
    <property type="entry name" value="Chitinase_II/V-like_cat"/>
</dbReference>
<keyword evidence="4" id="KW-1185">Reference proteome</keyword>
<evidence type="ECO:0000313" key="4">
    <source>
        <dbReference type="Proteomes" id="UP000266482"/>
    </source>
</evidence>
<dbReference type="Gene3D" id="3.20.20.80">
    <property type="entry name" value="Glycosidases"/>
    <property type="match status" value="1"/>
</dbReference>
<dbReference type="InterPro" id="IPR017853">
    <property type="entry name" value="GH"/>
</dbReference>
<evidence type="ECO:0000256" key="1">
    <source>
        <dbReference type="SAM" id="Phobius"/>
    </source>
</evidence>
<reference evidence="3 4" key="1">
    <citation type="submission" date="2018-09" db="EMBL/GenBank/DDBJ databases">
        <title>Paenibacillus aracenensis nov. sp. isolated from a cave in southern Spain.</title>
        <authorList>
            <person name="Jurado V."/>
            <person name="Gutierrez-Patricio S."/>
            <person name="Gonzalez-Pimentel J.L."/>
            <person name="Miller A.Z."/>
            <person name="Laiz L."/>
            <person name="Saiz-Jimenez C."/>
        </authorList>
    </citation>
    <scope>NUCLEOTIDE SEQUENCE [LARGE SCALE GENOMIC DNA]</scope>
    <source>
        <strain evidence="3 4">DSM 22867</strain>
    </source>
</reference>